<dbReference type="PANTHER" id="PTHR11188:SF17">
    <property type="entry name" value="FI21816P1"/>
    <property type="match status" value="1"/>
</dbReference>
<dbReference type="InterPro" id="IPR050357">
    <property type="entry name" value="Arrestin_domain-protein"/>
</dbReference>
<evidence type="ECO:0000313" key="2">
    <source>
        <dbReference type="EMBL" id="KAF7722477.1"/>
    </source>
</evidence>
<comment type="caution">
    <text evidence="2">The sequence shown here is derived from an EMBL/GenBank/DDBJ whole genome shotgun (WGS) entry which is preliminary data.</text>
</comment>
<dbReference type="GO" id="GO:0015031">
    <property type="term" value="P:protein transport"/>
    <property type="evidence" value="ECO:0007669"/>
    <property type="project" value="TreeGrafter"/>
</dbReference>
<name>A0A8H7BFY9_9FUNG</name>
<dbReference type="AlphaFoldDB" id="A0A8H7BFY9"/>
<gene>
    <name evidence="2" type="ORF">EC973_003097</name>
</gene>
<dbReference type="Proteomes" id="UP000605846">
    <property type="component" value="Unassembled WGS sequence"/>
</dbReference>
<dbReference type="Gene3D" id="2.60.40.640">
    <property type="match status" value="2"/>
</dbReference>
<dbReference type="InterPro" id="IPR014752">
    <property type="entry name" value="Arrestin-like_C"/>
</dbReference>
<dbReference type="InterPro" id="IPR011022">
    <property type="entry name" value="Arrestin_C-like"/>
</dbReference>
<organism evidence="2 3">
    <name type="scientific">Apophysomyces ossiformis</name>
    <dbReference type="NCBI Taxonomy" id="679940"/>
    <lineage>
        <taxon>Eukaryota</taxon>
        <taxon>Fungi</taxon>
        <taxon>Fungi incertae sedis</taxon>
        <taxon>Mucoromycota</taxon>
        <taxon>Mucoromycotina</taxon>
        <taxon>Mucoromycetes</taxon>
        <taxon>Mucorales</taxon>
        <taxon>Mucorineae</taxon>
        <taxon>Mucoraceae</taxon>
        <taxon>Apophysomyces</taxon>
    </lineage>
</organism>
<dbReference type="Pfam" id="PF02752">
    <property type="entry name" value="Arrestin_C"/>
    <property type="match status" value="1"/>
</dbReference>
<protein>
    <recommendedName>
        <fullName evidence="1">Arrestin C-terminal-like domain-containing protein</fullName>
    </recommendedName>
</protein>
<dbReference type="OrthoDB" id="2225514at2759"/>
<accession>A0A8H7BFY9</accession>
<dbReference type="InterPro" id="IPR014756">
    <property type="entry name" value="Ig_E-set"/>
</dbReference>
<dbReference type="PANTHER" id="PTHR11188">
    <property type="entry name" value="ARRESTIN DOMAIN CONTAINING PROTEIN"/>
    <property type="match status" value="1"/>
</dbReference>
<dbReference type="SMART" id="SM01017">
    <property type="entry name" value="Arrestin_C"/>
    <property type="match status" value="1"/>
</dbReference>
<reference evidence="2" key="1">
    <citation type="submission" date="2020-01" db="EMBL/GenBank/DDBJ databases">
        <title>Genome Sequencing of Three Apophysomyces-Like Fungal Strains Confirms a Novel Fungal Genus in the Mucoromycota with divergent Burkholderia-like Endosymbiotic Bacteria.</title>
        <authorList>
            <person name="Stajich J.E."/>
            <person name="Macias A.M."/>
            <person name="Carter-House D."/>
            <person name="Lovett B."/>
            <person name="Kasson L.R."/>
            <person name="Berry K."/>
            <person name="Grigoriev I."/>
            <person name="Chang Y."/>
            <person name="Spatafora J."/>
            <person name="Kasson M.T."/>
        </authorList>
    </citation>
    <scope>NUCLEOTIDE SEQUENCE</scope>
    <source>
        <strain evidence="2">NRRL A-21654</strain>
    </source>
</reference>
<dbReference type="GO" id="GO:0005737">
    <property type="term" value="C:cytoplasm"/>
    <property type="evidence" value="ECO:0007669"/>
    <property type="project" value="TreeGrafter"/>
</dbReference>
<keyword evidence="3" id="KW-1185">Reference proteome</keyword>
<feature type="domain" description="Arrestin C-terminal-like" evidence="1">
    <location>
        <begin position="171"/>
        <end position="299"/>
    </location>
</feature>
<proteinExistence type="predicted"/>
<dbReference type="SUPFAM" id="SSF81296">
    <property type="entry name" value="E set domains"/>
    <property type="match status" value="1"/>
</dbReference>
<evidence type="ECO:0000313" key="3">
    <source>
        <dbReference type="Proteomes" id="UP000605846"/>
    </source>
</evidence>
<evidence type="ECO:0000259" key="1">
    <source>
        <dbReference type="SMART" id="SM01017"/>
    </source>
</evidence>
<sequence>MNRSEPSPACYMKIELSPEFGWPASNHHGRIYGPGSVFQGNIHLYIRRPVRAHRLRLVFQGTEAMQPYDVGPGIVRARQTQLFGIQHVLWENNATLCEASHRSFPFTIQMPLVQYPPTIEHELYRCTFKLSAYLDPSLEHKCIPIMTQRPVAYIPLIETRLLKTPHNAYMRKGPMAVTAMIRSLEYTPGDAIETILHIDSKVPVMEISLKLYQVARLLLDEKPSITKLVAFRSCQALDRHDPYYTMTLPLPQDLAPSFDYSRILHLSYRLRVKVTKKSLMPWSSRITFDYPITIGTLGYGIRRAPDLQFYTDTPFTSEDDDRASILTNRSQDNDLPLPRFLRLIEYEDALPLYESIRLPSYDTVIVQ</sequence>
<dbReference type="EMBL" id="JABAYA010000193">
    <property type="protein sequence ID" value="KAF7722477.1"/>
    <property type="molecule type" value="Genomic_DNA"/>
</dbReference>